<gene>
    <name evidence="1" type="ORF">METZ01_LOCUS205208</name>
</gene>
<feature type="non-terminal residue" evidence="1">
    <location>
        <position position="1"/>
    </location>
</feature>
<reference evidence="1" key="1">
    <citation type="submission" date="2018-05" db="EMBL/GenBank/DDBJ databases">
        <authorList>
            <person name="Lanie J.A."/>
            <person name="Ng W.-L."/>
            <person name="Kazmierczak K.M."/>
            <person name="Andrzejewski T.M."/>
            <person name="Davidsen T.M."/>
            <person name="Wayne K.J."/>
            <person name="Tettelin H."/>
            <person name="Glass J.I."/>
            <person name="Rusch D."/>
            <person name="Podicherti R."/>
            <person name="Tsui H.-C.T."/>
            <person name="Winkler M.E."/>
        </authorList>
    </citation>
    <scope>NUCLEOTIDE SEQUENCE</scope>
</reference>
<dbReference type="EMBL" id="UINC01045510">
    <property type="protein sequence ID" value="SVB52354.1"/>
    <property type="molecule type" value="Genomic_DNA"/>
</dbReference>
<organism evidence="1">
    <name type="scientific">marine metagenome</name>
    <dbReference type="NCBI Taxonomy" id="408172"/>
    <lineage>
        <taxon>unclassified sequences</taxon>
        <taxon>metagenomes</taxon>
        <taxon>ecological metagenomes</taxon>
    </lineage>
</organism>
<sequence length="43" mass="4982">VNSALLDVWRPRVIETLRQYPEGFTDGERLIAGQRHDVLAEPY</sequence>
<protein>
    <submittedName>
        <fullName evidence="1">Uncharacterized protein</fullName>
    </submittedName>
</protein>
<evidence type="ECO:0000313" key="1">
    <source>
        <dbReference type="EMBL" id="SVB52354.1"/>
    </source>
</evidence>
<proteinExistence type="predicted"/>
<accession>A0A382EQD0</accession>
<dbReference type="AlphaFoldDB" id="A0A382EQD0"/>
<name>A0A382EQD0_9ZZZZ</name>